<protein>
    <submittedName>
        <fullName evidence="6">Acetoacetate-CoA ligase</fullName>
        <ecNumber evidence="6">6.2.1.16</ecNumber>
    </submittedName>
</protein>
<dbReference type="PANTHER" id="PTHR42921:SF1">
    <property type="entry name" value="ACETOACETYL-COA SYNTHETASE"/>
    <property type="match status" value="1"/>
</dbReference>
<evidence type="ECO:0000256" key="2">
    <source>
        <dbReference type="ARBA" id="ARBA00022598"/>
    </source>
</evidence>
<dbReference type="GO" id="GO:0005524">
    <property type="term" value="F:ATP binding"/>
    <property type="evidence" value="ECO:0007669"/>
    <property type="project" value="UniProtKB-KW"/>
</dbReference>
<keyword evidence="7" id="KW-1185">Reference proteome</keyword>
<dbReference type="EMBL" id="CP001614">
    <property type="protein sequence ID" value="ACR14199.1"/>
    <property type="molecule type" value="Genomic_DNA"/>
</dbReference>
<evidence type="ECO:0000313" key="6">
    <source>
        <dbReference type="EMBL" id="ACR14199.1"/>
    </source>
</evidence>
<dbReference type="GO" id="GO:0030729">
    <property type="term" value="F:acetoacetate-CoA ligase activity"/>
    <property type="evidence" value="ECO:0007669"/>
    <property type="project" value="UniProtKB-EC"/>
</dbReference>
<comment type="similarity">
    <text evidence="1">Belongs to the ATP-dependent AMP-binding enzyme family.</text>
</comment>
<evidence type="ECO:0000256" key="1">
    <source>
        <dbReference type="ARBA" id="ARBA00006432"/>
    </source>
</evidence>
<gene>
    <name evidence="6" type="ordered locus">TERTU_0022</name>
</gene>
<reference evidence="6 7" key="1">
    <citation type="journal article" date="2009" name="PLoS ONE">
        <title>The complete genome of Teredinibacter turnerae T7901: an intracellular endosymbiont of marine wood-boring bivalves (shipworms).</title>
        <authorList>
            <person name="Yang J.C."/>
            <person name="Madupu R."/>
            <person name="Durkin A.S."/>
            <person name="Ekborg N.A."/>
            <person name="Pedamallu C.S."/>
            <person name="Hostetler J.B."/>
            <person name="Radune D."/>
            <person name="Toms B.S."/>
            <person name="Henrissat B."/>
            <person name="Coutinho P.M."/>
            <person name="Schwarz S."/>
            <person name="Field L."/>
            <person name="Trindade-Silva A.E."/>
            <person name="Soares C.A.G."/>
            <person name="Elshahawi S."/>
            <person name="Hanora A."/>
            <person name="Schmidt E.W."/>
            <person name="Haygood M.G."/>
            <person name="Posfai J."/>
            <person name="Benner J."/>
            <person name="Madinger C."/>
            <person name="Nove J."/>
            <person name="Anton B."/>
            <person name="Chaudhary K."/>
            <person name="Foster J."/>
            <person name="Holman A."/>
            <person name="Kumar S."/>
            <person name="Lessard P.A."/>
            <person name="Luyten Y.A."/>
            <person name="Slatko B."/>
            <person name="Wood N."/>
            <person name="Wu B."/>
            <person name="Teplitski M."/>
            <person name="Mougous J.D."/>
            <person name="Ward N."/>
            <person name="Eisen J.A."/>
            <person name="Badger J.H."/>
            <person name="Distel D.L."/>
        </authorList>
    </citation>
    <scope>NUCLEOTIDE SEQUENCE [LARGE SCALE GENOMIC DNA]</scope>
    <source>
        <strain evidence="7">ATCC 39867 / T7901</strain>
    </source>
</reference>
<dbReference type="HOGENOM" id="CLU_000022_3_3_6"/>
<dbReference type="OrthoDB" id="9803968at2"/>
<dbReference type="PROSITE" id="PS00455">
    <property type="entry name" value="AMP_BINDING"/>
    <property type="match status" value="1"/>
</dbReference>
<dbReference type="NCBIfam" id="NF002937">
    <property type="entry name" value="PRK03584.1"/>
    <property type="match status" value="1"/>
</dbReference>
<dbReference type="InterPro" id="IPR000873">
    <property type="entry name" value="AMP-dep_synth/lig_dom"/>
</dbReference>
<dbReference type="STRING" id="377629.TERTU_0022"/>
<evidence type="ECO:0000313" key="7">
    <source>
        <dbReference type="Proteomes" id="UP000009080"/>
    </source>
</evidence>
<dbReference type="SUPFAM" id="SSF56801">
    <property type="entry name" value="Acetyl-CoA synthetase-like"/>
    <property type="match status" value="1"/>
</dbReference>
<feature type="domain" description="AMP-dependent synthetase/ligase" evidence="5">
    <location>
        <begin position="94"/>
        <end position="459"/>
    </location>
</feature>
<dbReference type="EC" id="6.2.1.16" evidence="6"/>
<dbReference type="InterPro" id="IPR045851">
    <property type="entry name" value="AMP-bd_C_sf"/>
</dbReference>
<sequence length="638" mass="70736">MLWQPSPERIQRSAMWRFMKHYASEFSLTSPSYRALHNYSVAHPGDFWLALMDFYQVKVAGEREPAVTDLGFEHYGWFPNLILNFAENLLLHGEADHPALVSLLESGDKRSYTYAQLRSAVAGLQAQLADCLQEDDVLACYMPNIAETVIAMLATTASGAVFTSTSADFGVDGVVDRFGQSRPRVLVTCAGYQYNGKYYDICDKVAAIVAQLPSVEKVLVVDRYHKSPDISAIEHAELWQEPESDNPIAFVPRAFAAPLYIMYSSGTTGKPKCIVHATGGVLLQHIKELGLHSDFSAQKRILFFTTCGWMMWNWLVSSLFFGGTTYLYEGSPAYPSFEKFMGLIGEEQIQLFGTSPKYLKVLQDAKVPLYKCDFSSLETLLCTGSPLLPEQYDFIYHEIKHDLLVASISGGTDIIGCFFLGNPILPVYRGELQCAGLGMAVDCVDDDGRSLVGKQGELICLNSFPSRPLYFLNDPDNSKLHDAYFAGHEGVWTHGDFIEITERGGAIFYGRSDATLNPGGVRIGTAEIYQQTERLSYIEDAVCVGKQVAGDVEVMLFVKMKADETLNEARMAEIRTTIKTHTTPRHVPKRVIQVADIPYTRSGKKIELAVAKLINGKAVNNLEAIANPECLAEYEGLA</sequence>
<dbReference type="Proteomes" id="UP000009080">
    <property type="component" value="Chromosome"/>
</dbReference>
<proteinExistence type="inferred from homology"/>
<dbReference type="AlphaFoldDB" id="C5BKN5"/>
<dbReference type="Gene3D" id="3.40.50.12780">
    <property type="entry name" value="N-terminal domain of ligase-like"/>
    <property type="match status" value="1"/>
</dbReference>
<dbReference type="KEGG" id="ttu:TERTU_0022"/>
<keyword evidence="2 6" id="KW-0436">Ligase</keyword>
<dbReference type="InterPro" id="IPR042099">
    <property type="entry name" value="ANL_N_sf"/>
</dbReference>
<dbReference type="GO" id="GO:0006629">
    <property type="term" value="P:lipid metabolic process"/>
    <property type="evidence" value="ECO:0007669"/>
    <property type="project" value="InterPro"/>
</dbReference>
<dbReference type="Pfam" id="PF00501">
    <property type="entry name" value="AMP-binding"/>
    <property type="match status" value="1"/>
</dbReference>
<dbReference type="eggNOG" id="COG0365">
    <property type="taxonomic scope" value="Bacteria"/>
</dbReference>
<dbReference type="RefSeq" id="WP_015820315.1">
    <property type="nucleotide sequence ID" value="NC_012997.1"/>
</dbReference>
<keyword evidence="4" id="KW-0067">ATP-binding</keyword>
<dbReference type="InterPro" id="IPR005914">
    <property type="entry name" value="Acac_CoA_synth"/>
</dbReference>
<dbReference type="InterPro" id="IPR020845">
    <property type="entry name" value="AMP-binding_CS"/>
</dbReference>
<name>C5BKN5_TERTT</name>
<keyword evidence="3" id="KW-0547">Nucleotide-binding</keyword>
<dbReference type="PANTHER" id="PTHR42921">
    <property type="entry name" value="ACETOACETYL-COA SYNTHETASE"/>
    <property type="match status" value="1"/>
</dbReference>
<accession>C5BKN5</accession>
<organism evidence="6 7">
    <name type="scientific">Teredinibacter turnerae (strain ATCC 39867 / T7901)</name>
    <dbReference type="NCBI Taxonomy" id="377629"/>
    <lineage>
        <taxon>Bacteria</taxon>
        <taxon>Pseudomonadati</taxon>
        <taxon>Pseudomonadota</taxon>
        <taxon>Gammaproteobacteria</taxon>
        <taxon>Cellvibrionales</taxon>
        <taxon>Cellvibrionaceae</taxon>
        <taxon>Teredinibacter</taxon>
    </lineage>
</organism>
<dbReference type="Gene3D" id="3.30.300.30">
    <property type="match status" value="1"/>
</dbReference>
<evidence type="ECO:0000256" key="3">
    <source>
        <dbReference type="ARBA" id="ARBA00022741"/>
    </source>
</evidence>
<evidence type="ECO:0000259" key="5">
    <source>
        <dbReference type="Pfam" id="PF00501"/>
    </source>
</evidence>
<dbReference type="NCBIfam" id="TIGR01217">
    <property type="entry name" value="ac_ac_CoA_syn"/>
    <property type="match status" value="1"/>
</dbReference>
<evidence type="ECO:0000256" key="4">
    <source>
        <dbReference type="ARBA" id="ARBA00022840"/>
    </source>
</evidence>